<keyword evidence="3" id="KW-1185">Reference proteome</keyword>
<dbReference type="Proteomes" id="UP000015106">
    <property type="component" value="Chromosome 1"/>
</dbReference>
<evidence type="ECO:0000256" key="1">
    <source>
        <dbReference type="SAM" id="Phobius"/>
    </source>
</evidence>
<protein>
    <submittedName>
        <fullName evidence="2">Uncharacterized protein</fullName>
    </submittedName>
</protein>
<proteinExistence type="predicted"/>
<reference evidence="2" key="2">
    <citation type="submission" date="2018-03" db="EMBL/GenBank/DDBJ databases">
        <title>The Triticum urartu genome reveals the dynamic nature of wheat genome evolution.</title>
        <authorList>
            <person name="Ling H."/>
            <person name="Ma B."/>
            <person name="Shi X."/>
            <person name="Liu H."/>
            <person name="Dong L."/>
            <person name="Sun H."/>
            <person name="Cao Y."/>
            <person name="Gao Q."/>
            <person name="Zheng S."/>
            <person name="Li Y."/>
            <person name="Yu Y."/>
            <person name="Du H."/>
            <person name="Qi M."/>
            <person name="Li Y."/>
            <person name="Yu H."/>
            <person name="Cui Y."/>
            <person name="Wang N."/>
            <person name="Chen C."/>
            <person name="Wu H."/>
            <person name="Zhao Y."/>
            <person name="Zhang J."/>
            <person name="Li Y."/>
            <person name="Zhou W."/>
            <person name="Zhang B."/>
            <person name="Hu W."/>
            <person name="Eijk M."/>
            <person name="Tang J."/>
            <person name="Witsenboer H."/>
            <person name="Zhao S."/>
            <person name="Li Z."/>
            <person name="Zhang A."/>
            <person name="Wang D."/>
            <person name="Liang C."/>
        </authorList>
    </citation>
    <scope>NUCLEOTIDE SEQUENCE [LARGE SCALE GENOMIC DNA]</scope>
    <source>
        <strain evidence="2">cv. G1812</strain>
    </source>
</reference>
<evidence type="ECO:0000313" key="2">
    <source>
        <dbReference type="EnsemblPlants" id="TuG1812G0100004800.01.T02"/>
    </source>
</evidence>
<feature type="transmembrane region" description="Helical" evidence="1">
    <location>
        <begin position="6"/>
        <end position="27"/>
    </location>
</feature>
<keyword evidence="1" id="KW-0472">Membrane</keyword>
<feature type="transmembrane region" description="Helical" evidence="1">
    <location>
        <begin position="34"/>
        <end position="56"/>
    </location>
</feature>
<accession>A0A8R7P8E6</accession>
<sequence length="58" mass="6503">MEKVEALEDMVSFVPSILINVSCVVLIESTGANFLMFFPTHTATLLCRVLLLFPLLQF</sequence>
<dbReference type="EnsemblPlants" id="TuG1812G0100004800.01.T02">
    <property type="protein sequence ID" value="TuG1812G0100004800.01.T02"/>
    <property type="gene ID" value="TuG1812G0100004800.01"/>
</dbReference>
<dbReference type="AlphaFoldDB" id="A0A8R7P8E6"/>
<keyword evidence="1" id="KW-1133">Transmembrane helix</keyword>
<name>A0A8R7P8E6_TRIUA</name>
<dbReference type="Gramene" id="TuG1812G0100004800.01.T02">
    <property type="protein sequence ID" value="TuG1812G0100004800.01.T02"/>
    <property type="gene ID" value="TuG1812G0100004800.01"/>
</dbReference>
<keyword evidence="1" id="KW-0812">Transmembrane</keyword>
<reference evidence="3" key="1">
    <citation type="journal article" date="2013" name="Nature">
        <title>Draft genome of the wheat A-genome progenitor Triticum urartu.</title>
        <authorList>
            <person name="Ling H.Q."/>
            <person name="Zhao S."/>
            <person name="Liu D."/>
            <person name="Wang J."/>
            <person name="Sun H."/>
            <person name="Zhang C."/>
            <person name="Fan H."/>
            <person name="Li D."/>
            <person name="Dong L."/>
            <person name="Tao Y."/>
            <person name="Gao C."/>
            <person name="Wu H."/>
            <person name="Li Y."/>
            <person name="Cui Y."/>
            <person name="Guo X."/>
            <person name="Zheng S."/>
            <person name="Wang B."/>
            <person name="Yu K."/>
            <person name="Liang Q."/>
            <person name="Yang W."/>
            <person name="Lou X."/>
            <person name="Chen J."/>
            <person name="Feng M."/>
            <person name="Jian J."/>
            <person name="Zhang X."/>
            <person name="Luo G."/>
            <person name="Jiang Y."/>
            <person name="Liu J."/>
            <person name="Wang Z."/>
            <person name="Sha Y."/>
            <person name="Zhang B."/>
            <person name="Wu H."/>
            <person name="Tang D."/>
            <person name="Shen Q."/>
            <person name="Xue P."/>
            <person name="Zou S."/>
            <person name="Wang X."/>
            <person name="Liu X."/>
            <person name="Wang F."/>
            <person name="Yang Y."/>
            <person name="An X."/>
            <person name="Dong Z."/>
            <person name="Zhang K."/>
            <person name="Zhang X."/>
            <person name="Luo M.C."/>
            <person name="Dvorak J."/>
            <person name="Tong Y."/>
            <person name="Wang J."/>
            <person name="Yang H."/>
            <person name="Li Z."/>
            <person name="Wang D."/>
            <person name="Zhang A."/>
            <person name="Wang J."/>
        </authorList>
    </citation>
    <scope>NUCLEOTIDE SEQUENCE</scope>
    <source>
        <strain evidence="3">cv. G1812</strain>
    </source>
</reference>
<organism evidence="2 3">
    <name type="scientific">Triticum urartu</name>
    <name type="common">Red wild einkorn</name>
    <name type="synonym">Crithodium urartu</name>
    <dbReference type="NCBI Taxonomy" id="4572"/>
    <lineage>
        <taxon>Eukaryota</taxon>
        <taxon>Viridiplantae</taxon>
        <taxon>Streptophyta</taxon>
        <taxon>Embryophyta</taxon>
        <taxon>Tracheophyta</taxon>
        <taxon>Spermatophyta</taxon>
        <taxon>Magnoliopsida</taxon>
        <taxon>Liliopsida</taxon>
        <taxon>Poales</taxon>
        <taxon>Poaceae</taxon>
        <taxon>BOP clade</taxon>
        <taxon>Pooideae</taxon>
        <taxon>Triticodae</taxon>
        <taxon>Triticeae</taxon>
        <taxon>Triticinae</taxon>
        <taxon>Triticum</taxon>
    </lineage>
</organism>
<evidence type="ECO:0000313" key="3">
    <source>
        <dbReference type="Proteomes" id="UP000015106"/>
    </source>
</evidence>
<reference evidence="2" key="3">
    <citation type="submission" date="2022-06" db="UniProtKB">
        <authorList>
            <consortium name="EnsemblPlants"/>
        </authorList>
    </citation>
    <scope>IDENTIFICATION</scope>
</reference>